<name>A0A1Z5JUX9_FISSO</name>
<reference evidence="3 4" key="1">
    <citation type="journal article" date="2015" name="Plant Cell">
        <title>Oil accumulation by the oleaginous diatom Fistulifera solaris as revealed by the genome and transcriptome.</title>
        <authorList>
            <person name="Tanaka T."/>
            <person name="Maeda Y."/>
            <person name="Veluchamy A."/>
            <person name="Tanaka M."/>
            <person name="Abida H."/>
            <person name="Marechal E."/>
            <person name="Bowler C."/>
            <person name="Muto M."/>
            <person name="Sunaga Y."/>
            <person name="Tanaka M."/>
            <person name="Yoshino T."/>
            <person name="Taniguchi T."/>
            <person name="Fukuda Y."/>
            <person name="Nemoto M."/>
            <person name="Matsumoto M."/>
            <person name="Wong P.S."/>
            <person name="Aburatani S."/>
            <person name="Fujibuchi W."/>
        </authorList>
    </citation>
    <scope>NUCLEOTIDE SEQUENCE [LARGE SCALE GENOMIC DNA]</scope>
    <source>
        <strain evidence="3 4">JPCC DA0580</strain>
    </source>
</reference>
<gene>
    <name evidence="3" type="ORF">FisN_18Hh044</name>
</gene>
<dbReference type="Gene3D" id="3.30.160.60">
    <property type="entry name" value="Classic Zinc Finger"/>
    <property type="match status" value="1"/>
</dbReference>
<dbReference type="EMBL" id="BDSP01000123">
    <property type="protein sequence ID" value="GAX17843.1"/>
    <property type="molecule type" value="Genomic_DNA"/>
</dbReference>
<proteinExistence type="predicted"/>
<feature type="compositionally biased region" description="Basic and acidic residues" evidence="2">
    <location>
        <begin position="149"/>
        <end position="170"/>
    </location>
</feature>
<evidence type="ECO:0000256" key="1">
    <source>
        <dbReference type="SAM" id="Coils"/>
    </source>
</evidence>
<dbReference type="InParanoid" id="A0A1Z5JUX9"/>
<accession>A0A1Z5JUX9</accession>
<keyword evidence="4" id="KW-1185">Reference proteome</keyword>
<evidence type="ECO:0000313" key="4">
    <source>
        <dbReference type="Proteomes" id="UP000198406"/>
    </source>
</evidence>
<dbReference type="OrthoDB" id="47990at2759"/>
<evidence type="ECO:0000313" key="3">
    <source>
        <dbReference type="EMBL" id="GAX17843.1"/>
    </source>
</evidence>
<dbReference type="Proteomes" id="UP000198406">
    <property type="component" value="Unassembled WGS sequence"/>
</dbReference>
<organism evidence="3 4">
    <name type="scientific">Fistulifera solaris</name>
    <name type="common">Oleaginous diatom</name>
    <dbReference type="NCBI Taxonomy" id="1519565"/>
    <lineage>
        <taxon>Eukaryota</taxon>
        <taxon>Sar</taxon>
        <taxon>Stramenopiles</taxon>
        <taxon>Ochrophyta</taxon>
        <taxon>Bacillariophyta</taxon>
        <taxon>Bacillariophyceae</taxon>
        <taxon>Bacillariophycidae</taxon>
        <taxon>Naviculales</taxon>
        <taxon>Naviculaceae</taxon>
        <taxon>Fistulifera</taxon>
    </lineage>
</organism>
<feature type="coiled-coil region" evidence="1">
    <location>
        <begin position="721"/>
        <end position="748"/>
    </location>
</feature>
<feature type="region of interest" description="Disordered" evidence="2">
    <location>
        <begin position="139"/>
        <end position="176"/>
    </location>
</feature>
<dbReference type="AlphaFoldDB" id="A0A1Z5JUX9"/>
<comment type="caution">
    <text evidence="3">The sequence shown here is derived from an EMBL/GenBank/DDBJ whole genome shotgun (WGS) entry which is preliminary data.</text>
</comment>
<sequence>MPDKKTQPNDAFALLMSAPSRKRPRASRFVQCPVGCLQHFAEKDINRHIDQCLLQQEKNNQDTAENRIHDILECTTVNASTDIRTPLKPNSDSVEELVLGEPAAVVSHEKQFHGKNISEIDDGEVAFSSETNMISQPIKSISQSQSHAKAHESNDDLSKRRSIASEDHVTEPSSLDCNNEKACFESLPEEKNAFARMLSQSKVMFSAKERAPKEQCFHLHDNGTVSIFATAPSHQQFAWQTQITVKDRSLSPDRPPTEFLITLSSALPSHNELTESSRWVQRHSRLSVPVLKSILQKSIRRRRPLPSVKVAMELADKSLGELLRRLPIIVLEDSTLHPDFDLLVWLMMAHSKEYSIPPSILPRVFEIIFEICSCPWVDSCSSVTPEVDDPPKDIGNSPSTASLTSLHEEFVTHELPSHSSSLIWAMLARAEYGGMKGDIQMLRSFATVWRTRFESGDQCPKLNLNWALVPATIHERTRNRAHQLVSELCRNRLHQLTLKDISVQGIDFHCSSIIEHLLSDEPFRELCLDLLKLNEPLAVSSSQLPSVLKQCLWDFSAGVNRRQPLEGGQHEPSENLLNFWNELIASRVSAFQTANMTERLMKLEHRIAQLEAAAGFSNNDAALEERLQGLETNILKDSEEGSLIASLMEELDPKTALTHNASGGIAPLLYRQQEILASAQDYKAVLEHLQMISQLVISDPNHSNILASPLLEPTDEYPVGLEVLEATLNDTQQRTRRLTARLDQMLEHYERSMLVLSEKLLLLQENEVFHQ</sequence>
<evidence type="ECO:0000256" key="2">
    <source>
        <dbReference type="SAM" id="MobiDB-lite"/>
    </source>
</evidence>
<protein>
    <submittedName>
        <fullName evidence="3">Uncharacterized protein</fullName>
    </submittedName>
</protein>
<feature type="coiled-coil region" evidence="1">
    <location>
        <begin position="593"/>
        <end position="620"/>
    </location>
</feature>
<keyword evidence="1" id="KW-0175">Coiled coil</keyword>